<keyword evidence="1" id="KW-0175">Coiled coil</keyword>
<keyword evidence="6" id="KW-1185">Reference proteome</keyword>
<evidence type="ECO:0000256" key="2">
    <source>
        <dbReference type="SAM" id="MobiDB-lite"/>
    </source>
</evidence>
<proteinExistence type="predicted"/>
<evidence type="ECO:0000256" key="1">
    <source>
        <dbReference type="SAM" id="Coils"/>
    </source>
</evidence>
<evidence type="ECO:0000313" key="6">
    <source>
        <dbReference type="Proteomes" id="UP000298416"/>
    </source>
</evidence>
<dbReference type="EMBL" id="PNBA02000013">
    <property type="protein sequence ID" value="KAG6404444.1"/>
    <property type="molecule type" value="Genomic_DNA"/>
</dbReference>
<accession>A0A8X8ZHS7</accession>
<feature type="region of interest" description="Disordered" evidence="2">
    <location>
        <begin position="154"/>
        <end position="176"/>
    </location>
</feature>
<dbReference type="PANTHER" id="PTHR46248:SF4">
    <property type="entry name" value="OS01G0147800 PROTEIN"/>
    <property type="match status" value="1"/>
</dbReference>
<evidence type="ECO:0000259" key="3">
    <source>
        <dbReference type="Pfam" id="PF04784"/>
    </source>
</evidence>
<dbReference type="Proteomes" id="UP000298416">
    <property type="component" value="Unassembled WGS sequence"/>
</dbReference>
<dbReference type="PANTHER" id="PTHR46248">
    <property type="entry name" value="EXPRESSED PROTEIN"/>
    <property type="match status" value="1"/>
</dbReference>
<organism evidence="5">
    <name type="scientific">Salvia splendens</name>
    <name type="common">Scarlet sage</name>
    <dbReference type="NCBI Taxonomy" id="180675"/>
    <lineage>
        <taxon>Eukaryota</taxon>
        <taxon>Viridiplantae</taxon>
        <taxon>Streptophyta</taxon>
        <taxon>Embryophyta</taxon>
        <taxon>Tracheophyta</taxon>
        <taxon>Spermatophyta</taxon>
        <taxon>Magnoliopsida</taxon>
        <taxon>eudicotyledons</taxon>
        <taxon>Gunneridae</taxon>
        <taxon>Pentapetalae</taxon>
        <taxon>asterids</taxon>
        <taxon>lamiids</taxon>
        <taxon>Lamiales</taxon>
        <taxon>Lamiaceae</taxon>
        <taxon>Nepetoideae</taxon>
        <taxon>Mentheae</taxon>
        <taxon>Salviinae</taxon>
        <taxon>Salvia</taxon>
        <taxon>Salvia subgen. Calosphace</taxon>
        <taxon>core Calosphace</taxon>
    </lineage>
</organism>
<reference evidence="5" key="2">
    <citation type="submission" date="2020-08" db="EMBL/GenBank/DDBJ databases">
        <title>Plant Genome Project.</title>
        <authorList>
            <person name="Zhang R.-G."/>
        </authorList>
    </citation>
    <scope>NUCLEOTIDE SEQUENCE</scope>
    <source>
        <strain evidence="5">Huo1</strain>
        <tissue evidence="5">Leaf</tissue>
    </source>
</reference>
<feature type="domain" description="Ternary complex factor MIP1 leucine-zipper" evidence="4">
    <location>
        <begin position="44"/>
        <end position="127"/>
    </location>
</feature>
<evidence type="ECO:0000313" key="5">
    <source>
        <dbReference type="EMBL" id="KAG6404444.1"/>
    </source>
</evidence>
<comment type="caution">
    <text evidence="5">The sequence shown here is derived from an EMBL/GenBank/DDBJ whole genome shotgun (WGS) entry which is preliminary data.</text>
</comment>
<dbReference type="AlphaFoldDB" id="A0A8X8ZHS7"/>
<dbReference type="Pfam" id="PF04784">
    <property type="entry name" value="DUF547"/>
    <property type="match status" value="1"/>
</dbReference>
<sequence length="597" mass="68016">MDFTSATSPSHLCSPLKFYSAIVPVVVSTMKFEDLLMQQGEDKHVNKLQLQEQVERLEEELEGELQMKRVLECTMQGPTGCCHSCSSLTPFLPFQVQMLLADLALVEQEIDWVERKINDLKSDIHHEKQKRKEMEVVQLKEFRPKLEQRQLRKLPSRRPNQMQHKESDAFSTSQNYENRRCRIPGDRRASLGSSKELQNATFLGKHGGKPDFPVSRRRASALNGNITIKPSSSSAAETEWGSGDLKFCNGRTVQGQIGTESEVVNPNKLSVDLIKCLINIFLKLNLTTFKSKGSTNLSKQTLACMNSKGLVSKATFSCRTPVFPFIDNASHLDPYEILPEPGANIRDIGPYKNFIEITKTTLDTSRFSECLPDVQRLRILMQKLSKVKVNHFSHKQKLAFWINIYNASIMNAFLQHGLPSTQEKLLLLVNEAEINVGGFIFKASTIEQCILRHPAEAKHELTDEREIILRQACGLDYPEPNVIFALCRGNWSSPALRFYMPDEVMNELEKAKVEYLEASVGITSKKKISVSKLMHRHTKDFADDMESLLEWIYSQLPLTSSLKRLMMECLNGETQSPSHKLIEIQPYVFEFRYLIPT</sequence>
<feature type="coiled-coil region" evidence="1">
    <location>
        <begin position="40"/>
        <end position="74"/>
    </location>
</feature>
<evidence type="ECO:0000259" key="4">
    <source>
        <dbReference type="Pfam" id="PF14389"/>
    </source>
</evidence>
<reference evidence="5" key="1">
    <citation type="submission" date="2018-01" db="EMBL/GenBank/DDBJ databases">
        <authorList>
            <person name="Mao J.F."/>
        </authorList>
    </citation>
    <scope>NUCLEOTIDE SEQUENCE</scope>
    <source>
        <strain evidence="5">Huo1</strain>
        <tissue evidence="5">Leaf</tissue>
    </source>
</reference>
<dbReference type="InterPro" id="IPR006869">
    <property type="entry name" value="DUF547"/>
</dbReference>
<dbReference type="Pfam" id="PF14389">
    <property type="entry name" value="Lzipper-MIP1"/>
    <property type="match status" value="1"/>
</dbReference>
<protein>
    <recommendedName>
        <fullName evidence="7">DUF547 domain-containing protein</fullName>
    </recommendedName>
</protein>
<evidence type="ECO:0008006" key="7">
    <source>
        <dbReference type="Google" id="ProtNLM"/>
    </source>
</evidence>
<feature type="domain" description="DUF547" evidence="3">
    <location>
        <begin position="390"/>
        <end position="516"/>
    </location>
</feature>
<gene>
    <name evidence="5" type="ORF">SASPL_136692</name>
</gene>
<name>A0A8X8ZHS7_SALSN</name>
<dbReference type="InterPro" id="IPR025757">
    <property type="entry name" value="MIP1_Leuzipper"/>
</dbReference>